<comment type="caution">
    <text evidence="8">The sequence shown here is derived from an EMBL/GenBank/DDBJ whole genome shotgun (WGS) entry which is preliminary data.</text>
</comment>
<dbReference type="GO" id="GO:0005886">
    <property type="term" value="C:plasma membrane"/>
    <property type="evidence" value="ECO:0007669"/>
    <property type="project" value="UniProtKB-SubCell"/>
</dbReference>
<keyword evidence="3" id="KW-0997">Cell inner membrane</keyword>
<dbReference type="CDD" id="cd07984">
    <property type="entry name" value="LPLAT_LABLAT-like"/>
    <property type="match status" value="1"/>
</dbReference>
<protein>
    <recommendedName>
        <fullName evidence="10">Lipid A biosynthesis acyltransferase</fullName>
    </recommendedName>
</protein>
<keyword evidence="6" id="KW-0012">Acyltransferase</keyword>
<organism evidence="8 9">
    <name type="scientific">bacterium (Candidatus Ratteibacteria) CG23_combo_of_CG06-09_8_20_14_all_48_7</name>
    <dbReference type="NCBI Taxonomy" id="2014292"/>
    <lineage>
        <taxon>Bacteria</taxon>
        <taxon>Candidatus Ratteibacteria</taxon>
    </lineage>
</organism>
<dbReference type="GO" id="GO:0009247">
    <property type="term" value="P:glycolipid biosynthetic process"/>
    <property type="evidence" value="ECO:0007669"/>
    <property type="project" value="UniProtKB-ARBA"/>
</dbReference>
<gene>
    <name evidence="8" type="ORF">COX46_01820</name>
</gene>
<evidence type="ECO:0000256" key="4">
    <source>
        <dbReference type="ARBA" id="ARBA00022679"/>
    </source>
</evidence>
<name>A0A2G9YBA9_9BACT</name>
<dbReference type="GO" id="GO:0016746">
    <property type="term" value="F:acyltransferase activity"/>
    <property type="evidence" value="ECO:0007669"/>
    <property type="project" value="UniProtKB-KW"/>
</dbReference>
<evidence type="ECO:0000256" key="3">
    <source>
        <dbReference type="ARBA" id="ARBA00022519"/>
    </source>
</evidence>
<keyword evidence="7" id="KW-1133">Transmembrane helix</keyword>
<evidence type="ECO:0000256" key="5">
    <source>
        <dbReference type="ARBA" id="ARBA00023136"/>
    </source>
</evidence>
<evidence type="ECO:0000256" key="7">
    <source>
        <dbReference type="SAM" id="Phobius"/>
    </source>
</evidence>
<reference evidence="8 9" key="1">
    <citation type="submission" date="2017-09" db="EMBL/GenBank/DDBJ databases">
        <title>Depth-based differentiation of microbial function through sediment-hosted aquifers and enrichment of novel symbionts in the deep terrestrial subsurface.</title>
        <authorList>
            <person name="Probst A.J."/>
            <person name="Ladd B."/>
            <person name="Jarett J.K."/>
            <person name="Geller-Mcgrath D.E."/>
            <person name="Sieber C.M."/>
            <person name="Emerson J.B."/>
            <person name="Anantharaman K."/>
            <person name="Thomas B.C."/>
            <person name="Malmstrom R."/>
            <person name="Stieglmeier M."/>
            <person name="Klingl A."/>
            <person name="Woyke T."/>
            <person name="Ryan C.M."/>
            <person name="Banfield J.F."/>
        </authorList>
    </citation>
    <scope>NUCLEOTIDE SEQUENCE [LARGE SCALE GENOMIC DNA]</scope>
    <source>
        <strain evidence="8">CG23_combo_of_CG06-09_8_20_14_all_48_7</strain>
    </source>
</reference>
<evidence type="ECO:0000256" key="6">
    <source>
        <dbReference type="ARBA" id="ARBA00023315"/>
    </source>
</evidence>
<sequence>MKKKRKKKVIDFIAYVFIRLLIAPPGWCYRILALPIISLISSDWLAKRLGIIQRIRNNFGIVFPEMDRRGKKSLLQKILWQTAISTYESGHLYRRAWLKKVVKVEGLECLDETLGKKKGVVVLSAHLGSFTLILAYLRMCGYPIRNIGRDPDNPYLSQYFEKVRRKAKVVHIPKNPLTVSTRESLRWLKEGNILSLLGDQHTSHGIAVPFFRHNVGTPTGPAIFARRLDCAVLPISIVRRGTKHVIRIEPPLNLVRTDNSEEDIRQNTILFNQIIERWVRSDPDQWFGWFTRRFR</sequence>
<keyword evidence="7" id="KW-0812">Transmembrane</keyword>
<proteinExistence type="predicted"/>
<evidence type="ECO:0000256" key="1">
    <source>
        <dbReference type="ARBA" id="ARBA00004533"/>
    </source>
</evidence>
<accession>A0A2G9YBA9</accession>
<evidence type="ECO:0000313" key="9">
    <source>
        <dbReference type="Proteomes" id="UP000230392"/>
    </source>
</evidence>
<evidence type="ECO:0000256" key="2">
    <source>
        <dbReference type="ARBA" id="ARBA00022475"/>
    </source>
</evidence>
<dbReference type="InterPro" id="IPR004960">
    <property type="entry name" value="LipA_acyltrans"/>
</dbReference>
<dbReference type="PANTHER" id="PTHR30606:SF10">
    <property type="entry name" value="PHOSPHATIDYLINOSITOL MANNOSIDE ACYLTRANSFERASE"/>
    <property type="match status" value="1"/>
</dbReference>
<evidence type="ECO:0008006" key="10">
    <source>
        <dbReference type="Google" id="ProtNLM"/>
    </source>
</evidence>
<keyword evidence="4" id="KW-0808">Transferase</keyword>
<dbReference type="AlphaFoldDB" id="A0A2G9YBA9"/>
<dbReference type="Pfam" id="PF03279">
    <property type="entry name" value="Lip_A_acyltrans"/>
    <property type="match status" value="1"/>
</dbReference>
<keyword evidence="2" id="KW-1003">Cell membrane</keyword>
<keyword evidence="5 7" id="KW-0472">Membrane</keyword>
<feature type="transmembrane region" description="Helical" evidence="7">
    <location>
        <begin position="12"/>
        <end position="40"/>
    </location>
</feature>
<evidence type="ECO:0000313" key="8">
    <source>
        <dbReference type="EMBL" id="PIP16505.1"/>
    </source>
</evidence>
<comment type="subcellular location">
    <subcellularLocation>
        <location evidence="1">Cell inner membrane</location>
    </subcellularLocation>
</comment>
<dbReference type="PANTHER" id="PTHR30606">
    <property type="entry name" value="LIPID A BIOSYNTHESIS LAUROYL ACYLTRANSFERASE"/>
    <property type="match status" value="1"/>
</dbReference>
<dbReference type="Proteomes" id="UP000230392">
    <property type="component" value="Unassembled WGS sequence"/>
</dbReference>
<dbReference type="EMBL" id="PCRF01000083">
    <property type="protein sequence ID" value="PIP16505.1"/>
    <property type="molecule type" value="Genomic_DNA"/>
</dbReference>